<comment type="subcellular location">
    <subcellularLocation>
        <location evidence="1">Cell outer membrane</location>
    </subcellularLocation>
</comment>
<dbReference type="InterPro" id="IPR033985">
    <property type="entry name" value="SusD-like_N"/>
</dbReference>
<evidence type="ECO:0000259" key="7">
    <source>
        <dbReference type="Pfam" id="PF14322"/>
    </source>
</evidence>
<dbReference type="InterPro" id="IPR012944">
    <property type="entry name" value="SusD_RagB_dom"/>
</dbReference>
<comment type="similarity">
    <text evidence="2">Belongs to the SusD family.</text>
</comment>
<keyword evidence="3" id="KW-0732">Signal</keyword>
<name>A0A1H5WP25_9FLAO</name>
<evidence type="ECO:0000259" key="6">
    <source>
        <dbReference type="Pfam" id="PF07980"/>
    </source>
</evidence>
<dbReference type="EMBL" id="FNUS01000002">
    <property type="protein sequence ID" value="SEG01101.1"/>
    <property type="molecule type" value="Genomic_DNA"/>
</dbReference>
<dbReference type="AlphaFoldDB" id="A0A1H5WP25"/>
<evidence type="ECO:0000256" key="1">
    <source>
        <dbReference type="ARBA" id="ARBA00004442"/>
    </source>
</evidence>
<dbReference type="Gene3D" id="1.25.40.390">
    <property type="match status" value="1"/>
</dbReference>
<feature type="domain" description="SusD-like N-terminal" evidence="7">
    <location>
        <begin position="105"/>
        <end position="239"/>
    </location>
</feature>
<dbReference type="PROSITE" id="PS51257">
    <property type="entry name" value="PROKAR_LIPOPROTEIN"/>
    <property type="match status" value="1"/>
</dbReference>
<organism evidence="8 9">
    <name type="scientific">Halpernia humi</name>
    <dbReference type="NCBI Taxonomy" id="493375"/>
    <lineage>
        <taxon>Bacteria</taxon>
        <taxon>Pseudomonadati</taxon>
        <taxon>Bacteroidota</taxon>
        <taxon>Flavobacteriia</taxon>
        <taxon>Flavobacteriales</taxon>
        <taxon>Weeksellaceae</taxon>
        <taxon>Chryseobacterium group</taxon>
        <taxon>Halpernia</taxon>
    </lineage>
</organism>
<protein>
    <submittedName>
        <fullName evidence="8">Starch-binding associating with outer membrane</fullName>
    </submittedName>
</protein>
<evidence type="ECO:0000256" key="5">
    <source>
        <dbReference type="ARBA" id="ARBA00023237"/>
    </source>
</evidence>
<dbReference type="OrthoDB" id="9792139at2"/>
<evidence type="ECO:0000256" key="2">
    <source>
        <dbReference type="ARBA" id="ARBA00006275"/>
    </source>
</evidence>
<dbReference type="Pfam" id="PF14322">
    <property type="entry name" value="SusD-like_3"/>
    <property type="match status" value="1"/>
</dbReference>
<proteinExistence type="inferred from homology"/>
<dbReference type="GO" id="GO:0009279">
    <property type="term" value="C:cell outer membrane"/>
    <property type="evidence" value="ECO:0007669"/>
    <property type="project" value="UniProtKB-SubCell"/>
</dbReference>
<dbReference type="InterPro" id="IPR011990">
    <property type="entry name" value="TPR-like_helical_dom_sf"/>
</dbReference>
<evidence type="ECO:0000256" key="3">
    <source>
        <dbReference type="ARBA" id="ARBA00022729"/>
    </source>
</evidence>
<reference evidence="9" key="1">
    <citation type="submission" date="2016-10" db="EMBL/GenBank/DDBJ databases">
        <authorList>
            <person name="Varghese N."/>
            <person name="Submissions S."/>
        </authorList>
    </citation>
    <scope>NUCLEOTIDE SEQUENCE [LARGE SCALE GENOMIC DNA]</scope>
    <source>
        <strain evidence="9">DSM 21580</strain>
    </source>
</reference>
<keyword evidence="9" id="KW-1185">Reference proteome</keyword>
<sequence>MKKIIILAFALGSLSSCKDFLRIEPVQQISIKTELSTKKGVLEALNGAYYNLRSTEFTMAAFTYGDLLSGNLNFSPNSGINPGVVSPPINVDLLYDFDDDKNSSELAYFYGDSYALINNLNLILENLDAVPDATTEEKNEIKAETLALRAYVHFQLYKIYAQNYTYTPDASHMGIAYVNKTLKVGIDYPARNTAKETFNFLEADVNEAIPLFQNSPAIPAGEAKNFMSKYATEVLAAKIALWKNDWQTAFNYSDDIIKNSGISLALSADYLSTFAVKESILELPTTADDSSYLDALYNFGNGTYSEFTLSPDVFNLFETDDTRKMLYEKQSLNTKVGSATVKLDYLFPTKYKTGTKGLIYRLSEVYFIRAEAALHLNKITEATQDVNKIRNRAGLADLNIPLTIDVLLNEKRKEFPMENKYFFDLMRNHKNVVRNSGCISTNCSPTYPNDKFVAPIPQSAVEINSNIIQNPGY</sequence>
<evidence type="ECO:0000256" key="4">
    <source>
        <dbReference type="ARBA" id="ARBA00023136"/>
    </source>
</evidence>
<feature type="domain" description="RagB/SusD" evidence="6">
    <location>
        <begin position="351"/>
        <end position="473"/>
    </location>
</feature>
<accession>A0A1H5WP25</accession>
<dbReference type="SUPFAM" id="SSF48452">
    <property type="entry name" value="TPR-like"/>
    <property type="match status" value="1"/>
</dbReference>
<dbReference type="RefSeq" id="WP_103913265.1">
    <property type="nucleotide sequence ID" value="NZ_FNUS01000002.1"/>
</dbReference>
<keyword evidence="4" id="KW-0472">Membrane</keyword>
<evidence type="ECO:0000313" key="9">
    <source>
        <dbReference type="Proteomes" id="UP000236738"/>
    </source>
</evidence>
<keyword evidence="5" id="KW-0998">Cell outer membrane</keyword>
<evidence type="ECO:0000313" key="8">
    <source>
        <dbReference type="EMBL" id="SEG01101.1"/>
    </source>
</evidence>
<dbReference type="Pfam" id="PF07980">
    <property type="entry name" value="SusD_RagB"/>
    <property type="match status" value="1"/>
</dbReference>
<gene>
    <name evidence="8" type="ORF">SAMN05421847_1280</name>
</gene>
<dbReference type="Proteomes" id="UP000236738">
    <property type="component" value="Unassembled WGS sequence"/>
</dbReference>